<dbReference type="RefSeq" id="WP_134674929.1">
    <property type="nucleotide sequence ID" value="NZ_SPUH01000002.1"/>
</dbReference>
<feature type="transmembrane region" description="Helical" evidence="1">
    <location>
        <begin position="206"/>
        <end position="227"/>
    </location>
</feature>
<sequence length="354" mass="38734">MTLRERLRALFFPTRRLLTADATQVLAGGALGGVEWVVPRARCQYHRAEFSGLTPRRRQAAAALAARQHETAPTARSQVAWSGAVAHIWVWSENADEAAPPGAEFAWTPESLLRPAPALDGVRLLRLVDGFEGQYWRDGVLRASRWWGEPPRADAWGRFLRGCGLPAGTDVAVPEDPGWARQPWASRGWRLPASPARLERIAWQGVFGLLVLLAGWQLAAALTWAVARERLDSSLASLRAQATPLLEARERAETARGTLEGYRRLAEDGLSDYALMADVATGLPDDGQLRAWQRDRERLQVQVASAEADPRRFVSAYQSSDTLGETSATPGRDGAMQIDFVLATASGRGDGDLP</sequence>
<evidence type="ECO:0000256" key="1">
    <source>
        <dbReference type="SAM" id="Phobius"/>
    </source>
</evidence>
<comment type="caution">
    <text evidence="2">The sequence shown here is derived from an EMBL/GenBank/DDBJ whole genome shotgun (WGS) entry which is preliminary data.</text>
</comment>
<keyword evidence="1" id="KW-1133">Transmembrane helix</keyword>
<protein>
    <submittedName>
        <fullName evidence="2">Uncharacterized protein</fullName>
    </submittedName>
</protein>
<evidence type="ECO:0000313" key="3">
    <source>
        <dbReference type="Proteomes" id="UP000298681"/>
    </source>
</evidence>
<keyword evidence="1" id="KW-0812">Transmembrane</keyword>
<gene>
    <name evidence="2" type="ORF">E4582_11245</name>
</gene>
<evidence type="ECO:0000313" key="2">
    <source>
        <dbReference type="EMBL" id="TKS52808.1"/>
    </source>
</evidence>
<organism evidence="2 3">
    <name type="scientific">Luteimonas yindakuii</name>
    <dbReference type="NCBI Taxonomy" id="2565782"/>
    <lineage>
        <taxon>Bacteria</taxon>
        <taxon>Pseudomonadati</taxon>
        <taxon>Pseudomonadota</taxon>
        <taxon>Gammaproteobacteria</taxon>
        <taxon>Lysobacterales</taxon>
        <taxon>Lysobacteraceae</taxon>
        <taxon>Luteimonas</taxon>
    </lineage>
</organism>
<dbReference type="Proteomes" id="UP000298681">
    <property type="component" value="Unassembled WGS sequence"/>
</dbReference>
<accession>A0A4Z1R855</accession>
<keyword evidence="3" id="KW-1185">Reference proteome</keyword>
<reference evidence="2 3" key="1">
    <citation type="submission" date="2019-01" db="EMBL/GenBank/DDBJ databases">
        <authorList>
            <person name="Zhang S."/>
        </authorList>
    </citation>
    <scope>NUCLEOTIDE SEQUENCE [LARGE SCALE GENOMIC DNA]</scope>
    <source>
        <strain evidence="2 3">1626</strain>
    </source>
</reference>
<name>A0A4Z1R855_9GAMM</name>
<dbReference type="AlphaFoldDB" id="A0A4Z1R855"/>
<proteinExistence type="predicted"/>
<dbReference type="EMBL" id="SPUH01000002">
    <property type="protein sequence ID" value="TKS52808.1"/>
    <property type="molecule type" value="Genomic_DNA"/>
</dbReference>
<keyword evidence="1" id="KW-0472">Membrane</keyword>